<dbReference type="PATRIC" id="fig|651182.5.peg.1387"/>
<keyword evidence="4" id="KW-1185">Reference proteome</keyword>
<dbReference type="Pfam" id="PF12974">
    <property type="entry name" value="Phosphonate-bd"/>
    <property type="match status" value="1"/>
</dbReference>
<protein>
    <submittedName>
        <fullName evidence="3">Phosphate-binding periplasmic protein</fullName>
    </submittedName>
</protein>
<accession>K0NKQ5</accession>
<dbReference type="SUPFAM" id="SSF53850">
    <property type="entry name" value="Periplasmic binding protein-like II"/>
    <property type="match status" value="1"/>
</dbReference>
<dbReference type="GO" id="GO:0043190">
    <property type="term" value="C:ATP-binding cassette (ABC) transporter complex"/>
    <property type="evidence" value="ECO:0007669"/>
    <property type="project" value="InterPro"/>
</dbReference>
<evidence type="ECO:0000256" key="2">
    <source>
        <dbReference type="ARBA" id="ARBA00022729"/>
    </source>
</evidence>
<dbReference type="Gene3D" id="3.40.190.10">
    <property type="entry name" value="Periplasmic binding protein-like II"/>
    <property type="match status" value="2"/>
</dbReference>
<name>K0NKQ5_DESTT</name>
<dbReference type="GO" id="GO:0055085">
    <property type="term" value="P:transmembrane transport"/>
    <property type="evidence" value="ECO:0007669"/>
    <property type="project" value="InterPro"/>
</dbReference>
<dbReference type="PANTHER" id="PTHR35841">
    <property type="entry name" value="PHOSPHONATES-BINDING PERIPLASMIC PROTEIN"/>
    <property type="match status" value="1"/>
</dbReference>
<dbReference type="NCBIfam" id="TIGR01098">
    <property type="entry name" value="3A0109s03R"/>
    <property type="match status" value="1"/>
</dbReference>
<gene>
    <name evidence="3" type="ordered locus">TOL2_C11530</name>
</gene>
<reference evidence="3 4" key="1">
    <citation type="journal article" date="2013" name="Environ. Microbiol.">
        <title>Complete genome, catabolic sub-proteomes and key-metabolites of Desulfobacula toluolica Tol2, a marine, aromatic compound-degrading, sulfate-reducing bacterium.</title>
        <authorList>
            <person name="Wohlbrand L."/>
            <person name="Jacob J.H."/>
            <person name="Kube M."/>
            <person name="Mussmann M."/>
            <person name="Jarling R."/>
            <person name="Beck A."/>
            <person name="Amann R."/>
            <person name="Wilkes H."/>
            <person name="Reinhardt R."/>
            <person name="Rabus R."/>
        </authorList>
    </citation>
    <scope>NUCLEOTIDE SEQUENCE [LARGE SCALE GENOMIC DNA]</scope>
    <source>
        <strain evidence="4">DSM 7467 / Tol2</strain>
    </source>
</reference>
<comment type="similarity">
    <text evidence="1">Belongs to the phosphate/phosphite/phosphonate binding protein family.</text>
</comment>
<dbReference type="Proteomes" id="UP000007347">
    <property type="component" value="Chromosome"/>
</dbReference>
<dbReference type="CDD" id="cd01071">
    <property type="entry name" value="PBP2_PhnD_like"/>
    <property type="match status" value="1"/>
</dbReference>
<evidence type="ECO:0000313" key="4">
    <source>
        <dbReference type="Proteomes" id="UP000007347"/>
    </source>
</evidence>
<dbReference type="KEGG" id="dto:TOL2_C11530"/>
<evidence type="ECO:0000313" key="3">
    <source>
        <dbReference type="EMBL" id="CCK79317.1"/>
    </source>
</evidence>
<sequence>MLEKETRINFQWIGSKTYSDVIEKLKTRQADIGYLGPFAYVEAQDNFGVRLICRTMSKNSIEFYHSIIITRKDSGSNTLEDLKGKSFAFTDPKSTSGFLFPMAGLMKAGIQLEDFSQTQYLKRHVNSLLAVYNGHSHAGATSYTAIDKININYNDIKILWESDAIYRGPWVAQKDMPDKQFFKIQKAMLKMTQHKDAEKIFNGLTTKGFVRGLDSDYNNVRDVAKRMKLKSKQDS</sequence>
<dbReference type="STRING" id="651182.TOL2_C11530"/>
<dbReference type="HOGENOM" id="CLU_051472_6_1_7"/>
<keyword evidence="2" id="KW-0732">Signal</keyword>
<dbReference type="InterPro" id="IPR005770">
    <property type="entry name" value="PhnD"/>
</dbReference>
<proteinExistence type="inferred from homology"/>
<organism evidence="3 4">
    <name type="scientific">Desulfobacula toluolica (strain DSM 7467 / Tol2)</name>
    <dbReference type="NCBI Taxonomy" id="651182"/>
    <lineage>
        <taxon>Bacteria</taxon>
        <taxon>Pseudomonadati</taxon>
        <taxon>Thermodesulfobacteriota</taxon>
        <taxon>Desulfobacteria</taxon>
        <taxon>Desulfobacterales</taxon>
        <taxon>Desulfobacteraceae</taxon>
        <taxon>Desulfobacula</taxon>
    </lineage>
</organism>
<dbReference type="PANTHER" id="PTHR35841:SF1">
    <property type="entry name" value="PHOSPHONATES-BINDING PERIPLASMIC PROTEIN"/>
    <property type="match status" value="1"/>
</dbReference>
<dbReference type="AlphaFoldDB" id="K0NKQ5"/>
<evidence type="ECO:0000256" key="1">
    <source>
        <dbReference type="ARBA" id="ARBA00007162"/>
    </source>
</evidence>
<dbReference type="EMBL" id="FO203503">
    <property type="protein sequence ID" value="CCK79317.1"/>
    <property type="molecule type" value="Genomic_DNA"/>
</dbReference>